<feature type="domain" description="AB hydrolase-1" evidence="1">
    <location>
        <begin position="42"/>
        <end position="281"/>
    </location>
</feature>
<dbReference type="InParanoid" id="A0A0C3E2G9"/>
<name>A0A0C3E2G9_OIDMZ</name>
<keyword evidence="3" id="KW-1185">Reference proteome</keyword>
<dbReference type="AlphaFoldDB" id="A0A0C3E2G9"/>
<dbReference type="InterPro" id="IPR000073">
    <property type="entry name" value="AB_hydrolase_1"/>
</dbReference>
<dbReference type="EMBL" id="KN832870">
    <property type="protein sequence ID" value="KIN08513.1"/>
    <property type="molecule type" value="Genomic_DNA"/>
</dbReference>
<evidence type="ECO:0000259" key="1">
    <source>
        <dbReference type="Pfam" id="PF12697"/>
    </source>
</evidence>
<dbReference type="Gene3D" id="3.40.50.1820">
    <property type="entry name" value="alpha/beta hydrolase"/>
    <property type="match status" value="1"/>
</dbReference>
<dbReference type="Proteomes" id="UP000054321">
    <property type="component" value="Unassembled WGS sequence"/>
</dbReference>
<protein>
    <recommendedName>
        <fullName evidence="1">AB hydrolase-1 domain-containing protein</fullName>
    </recommendedName>
</protein>
<dbReference type="PANTHER" id="PTHR43433">
    <property type="entry name" value="HYDROLASE, ALPHA/BETA FOLD FAMILY PROTEIN"/>
    <property type="match status" value="1"/>
</dbReference>
<reference evidence="3" key="2">
    <citation type="submission" date="2015-01" db="EMBL/GenBank/DDBJ databases">
        <title>Evolutionary Origins and Diversification of the Mycorrhizal Mutualists.</title>
        <authorList>
            <consortium name="DOE Joint Genome Institute"/>
            <consortium name="Mycorrhizal Genomics Consortium"/>
            <person name="Kohler A."/>
            <person name="Kuo A."/>
            <person name="Nagy L.G."/>
            <person name="Floudas D."/>
            <person name="Copeland A."/>
            <person name="Barry K.W."/>
            <person name="Cichocki N."/>
            <person name="Veneault-Fourrey C."/>
            <person name="LaButti K."/>
            <person name="Lindquist E.A."/>
            <person name="Lipzen A."/>
            <person name="Lundell T."/>
            <person name="Morin E."/>
            <person name="Murat C."/>
            <person name="Riley R."/>
            <person name="Ohm R."/>
            <person name="Sun H."/>
            <person name="Tunlid A."/>
            <person name="Henrissat B."/>
            <person name="Grigoriev I.V."/>
            <person name="Hibbett D.S."/>
            <person name="Martin F."/>
        </authorList>
    </citation>
    <scope>NUCLEOTIDE SEQUENCE [LARGE SCALE GENOMIC DNA]</scope>
    <source>
        <strain evidence="3">Zn</strain>
    </source>
</reference>
<reference evidence="2 3" key="1">
    <citation type="submission" date="2014-04" db="EMBL/GenBank/DDBJ databases">
        <authorList>
            <consortium name="DOE Joint Genome Institute"/>
            <person name="Kuo A."/>
            <person name="Martino E."/>
            <person name="Perotto S."/>
            <person name="Kohler A."/>
            <person name="Nagy L.G."/>
            <person name="Floudas D."/>
            <person name="Copeland A."/>
            <person name="Barry K.W."/>
            <person name="Cichocki N."/>
            <person name="Veneault-Fourrey C."/>
            <person name="LaButti K."/>
            <person name="Lindquist E.A."/>
            <person name="Lipzen A."/>
            <person name="Lundell T."/>
            <person name="Morin E."/>
            <person name="Murat C."/>
            <person name="Sun H."/>
            <person name="Tunlid A."/>
            <person name="Henrissat B."/>
            <person name="Grigoriev I.V."/>
            <person name="Hibbett D.S."/>
            <person name="Martin F."/>
            <person name="Nordberg H.P."/>
            <person name="Cantor M.N."/>
            <person name="Hua S.X."/>
        </authorList>
    </citation>
    <scope>NUCLEOTIDE SEQUENCE [LARGE SCALE GENOMIC DNA]</scope>
    <source>
        <strain evidence="2 3">Zn</strain>
    </source>
</reference>
<dbReference type="InterPro" id="IPR050471">
    <property type="entry name" value="AB_hydrolase"/>
</dbReference>
<dbReference type="OrthoDB" id="8119704at2759"/>
<accession>A0A0C3E2G9</accession>
<dbReference type="PRINTS" id="PR00111">
    <property type="entry name" value="ABHYDROLASE"/>
</dbReference>
<dbReference type="SUPFAM" id="SSF53474">
    <property type="entry name" value="alpha/beta-Hydrolases"/>
    <property type="match status" value="1"/>
</dbReference>
<evidence type="ECO:0000313" key="2">
    <source>
        <dbReference type="EMBL" id="KIN08513.1"/>
    </source>
</evidence>
<gene>
    <name evidence="2" type="ORF">OIDMADRAFT_37663</name>
</gene>
<dbReference type="PANTHER" id="PTHR43433:SF5">
    <property type="entry name" value="AB HYDROLASE-1 DOMAIN-CONTAINING PROTEIN"/>
    <property type="match status" value="1"/>
</dbReference>
<sequence length="293" mass="32602">MSTQQTAKTQYIDVEGIKVAYRLFGAKTGVPLLFNQHFRGTMDHWDPLLTNSLAKSRPILLYDNYGVGKSGGDVPGSFAEWAEVGINLVKALRIKQVDVFGFSMGGMVAQMIALNGPEITRRVIIGGSSPSYGEGIVAGPEWPFPKLMNASTPEESKDAFLSTFYTHSEKKQKLGEEWWARINERTEDRSDYLNPEQTARQAAALGKWFSPDHVDSGSYNRLREIKIPVLVVNGANDIIVPTENSIVLFMQLQKANSNAHLYLYPDTGHGFLNEYAELFAAHVALFLDTDRVI</sequence>
<dbReference type="Pfam" id="PF12697">
    <property type="entry name" value="Abhydrolase_6"/>
    <property type="match status" value="1"/>
</dbReference>
<dbReference type="InterPro" id="IPR029058">
    <property type="entry name" value="AB_hydrolase_fold"/>
</dbReference>
<proteinExistence type="predicted"/>
<organism evidence="2 3">
    <name type="scientific">Oidiodendron maius (strain Zn)</name>
    <dbReference type="NCBI Taxonomy" id="913774"/>
    <lineage>
        <taxon>Eukaryota</taxon>
        <taxon>Fungi</taxon>
        <taxon>Dikarya</taxon>
        <taxon>Ascomycota</taxon>
        <taxon>Pezizomycotina</taxon>
        <taxon>Leotiomycetes</taxon>
        <taxon>Leotiomycetes incertae sedis</taxon>
        <taxon>Myxotrichaceae</taxon>
        <taxon>Oidiodendron</taxon>
    </lineage>
</organism>
<evidence type="ECO:0000313" key="3">
    <source>
        <dbReference type="Proteomes" id="UP000054321"/>
    </source>
</evidence>
<dbReference type="STRING" id="913774.A0A0C3E2G9"/>
<dbReference type="HOGENOM" id="CLU_020336_4_0_1"/>